<protein>
    <submittedName>
        <fullName evidence="7">CRISPR-associated protein Cas2</fullName>
    </submittedName>
</protein>
<evidence type="ECO:0000256" key="3">
    <source>
        <dbReference type="ARBA" id="ARBA00022759"/>
    </source>
</evidence>
<evidence type="ECO:0000256" key="1">
    <source>
        <dbReference type="ARBA" id="ARBA00022722"/>
    </source>
</evidence>
<organism evidence="7 8">
    <name type="scientific">Enterococcus canis</name>
    <dbReference type="NCBI Taxonomy" id="214095"/>
    <lineage>
        <taxon>Bacteria</taxon>
        <taxon>Bacillati</taxon>
        <taxon>Bacillota</taxon>
        <taxon>Bacilli</taxon>
        <taxon>Lactobacillales</taxon>
        <taxon>Enterococcaceae</taxon>
        <taxon>Enterococcus</taxon>
    </lineage>
</organism>
<keyword evidence="3" id="KW-0255">Endonuclease</keyword>
<dbReference type="GO" id="GO:0043571">
    <property type="term" value="P:maintenance of CRISPR repeat elements"/>
    <property type="evidence" value="ECO:0007669"/>
    <property type="project" value="InterPro"/>
</dbReference>
<sequence>MKIKLLAVVDDQEDSLRIYRLGKQYKSKVEHFGAKESINVEETLIF</sequence>
<dbReference type="STRING" id="214095.RU97_GL000664"/>
<reference evidence="7 8" key="1">
    <citation type="submission" date="2014-12" db="EMBL/GenBank/DDBJ databases">
        <title>Draft genome sequences of 29 type strains of Enterococci.</title>
        <authorList>
            <person name="Zhong Z."/>
            <person name="Sun Z."/>
            <person name="Liu W."/>
            <person name="Zhang W."/>
            <person name="Zhang H."/>
        </authorList>
    </citation>
    <scope>NUCLEOTIDE SEQUENCE [LARGE SCALE GENOMIC DNA]</scope>
    <source>
        <strain evidence="7 8">DSM 17029</strain>
    </source>
</reference>
<evidence type="ECO:0000313" key="8">
    <source>
        <dbReference type="Proteomes" id="UP000181884"/>
    </source>
</evidence>
<dbReference type="InterPro" id="IPR021127">
    <property type="entry name" value="CRISPR_associated_Cas2"/>
</dbReference>
<evidence type="ECO:0000256" key="4">
    <source>
        <dbReference type="ARBA" id="ARBA00022801"/>
    </source>
</evidence>
<keyword evidence="5" id="KW-0460">Magnesium</keyword>
<proteinExistence type="predicted"/>
<dbReference type="EMBL" id="JXKH01000015">
    <property type="protein sequence ID" value="OJG17161.1"/>
    <property type="molecule type" value="Genomic_DNA"/>
</dbReference>
<keyword evidence="4" id="KW-0378">Hydrolase</keyword>
<dbReference type="Gene3D" id="3.30.70.240">
    <property type="match status" value="1"/>
</dbReference>
<dbReference type="Proteomes" id="UP000181884">
    <property type="component" value="Unassembled WGS sequence"/>
</dbReference>
<keyword evidence="1" id="KW-0540">Nuclease</keyword>
<keyword evidence="2" id="KW-0479">Metal-binding</keyword>
<dbReference type="CDD" id="cd09725">
    <property type="entry name" value="Cas2_I_II_III"/>
    <property type="match status" value="1"/>
</dbReference>
<dbReference type="AlphaFoldDB" id="A0A1L8RBK5"/>
<keyword evidence="6" id="KW-0051">Antiviral defense</keyword>
<dbReference type="GO" id="GO:0004521">
    <property type="term" value="F:RNA endonuclease activity"/>
    <property type="evidence" value="ECO:0007669"/>
    <property type="project" value="InterPro"/>
</dbReference>
<gene>
    <name evidence="7" type="ORF">RU97_GL000664</name>
</gene>
<evidence type="ECO:0000256" key="2">
    <source>
        <dbReference type="ARBA" id="ARBA00022723"/>
    </source>
</evidence>
<comment type="caution">
    <text evidence="7">The sequence shown here is derived from an EMBL/GenBank/DDBJ whole genome shotgun (WGS) entry which is preliminary data.</text>
</comment>
<accession>A0A1L8RBK5</accession>
<dbReference type="SUPFAM" id="SSF143430">
    <property type="entry name" value="TTP0101/SSO1404-like"/>
    <property type="match status" value="1"/>
</dbReference>
<name>A0A1L8RBK5_9ENTE</name>
<evidence type="ECO:0000256" key="5">
    <source>
        <dbReference type="ARBA" id="ARBA00022842"/>
    </source>
</evidence>
<evidence type="ECO:0000313" key="7">
    <source>
        <dbReference type="EMBL" id="OJG17161.1"/>
    </source>
</evidence>
<keyword evidence="8" id="KW-1185">Reference proteome</keyword>
<evidence type="ECO:0000256" key="6">
    <source>
        <dbReference type="ARBA" id="ARBA00023118"/>
    </source>
</evidence>